<name>A0A964T8I1_9HYPH</name>
<dbReference type="InterPro" id="IPR015917">
    <property type="entry name" value="Pept_C14A"/>
</dbReference>
<comment type="similarity">
    <text evidence="1">Belongs to the peptidase C14A family.</text>
</comment>
<dbReference type="PROSITE" id="PS50208">
    <property type="entry name" value="CASPASE_P20"/>
    <property type="match status" value="1"/>
</dbReference>
<dbReference type="InterPro" id="IPR001309">
    <property type="entry name" value="Pept_C14_p20"/>
</dbReference>
<gene>
    <name evidence="3" type="ORF">E4O86_22265</name>
</gene>
<dbReference type="GO" id="GO:0006508">
    <property type="term" value="P:proteolysis"/>
    <property type="evidence" value="ECO:0007669"/>
    <property type="project" value="InterPro"/>
</dbReference>
<evidence type="ECO:0000256" key="1">
    <source>
        <dbReference type="ARBA" id="ARBA00010134"/>
    </source>
</evidence>
<evidence type="ECO:0000259" key="2">
    <source>
        <dbReference type="PROSITE" id="PS50208"/>
    </source>
</evidence>
<dbReference type="InterPro" id="IPR052039">
    <property type="entry name" value="Caspase-related_regulators"/>
</dbReference>
<feature type="non-terminal residue" evidence="3">
    <location>
        <position position="445"/>
    </location>
</feature>
<dbReference type="PANTHER" id="PTHR22576">
    <property type="entry name" value="MUCOSA ASSOCIATED LYMPHOID TISSUE LYMPHOMA TRANSLOCATION PROTEIN 1/PARACASPASE"/>
    <property type="match status" value="1"/>
</dbReference>
<reference evidence="3" key="1">
    <citation type="submission" date="2019-03" db="EMBL/GenBank/DDBJ databases">
        <title>Afifella sp. nov., isolated from activated sludge.</title>
        <authorList>
            <person name="Li Q."/>
            <person name="Liu Y."/>
        </authorList>
    </citation>
    <scope>NUCLEOTIDE SEQUENCE</scope>
    <source>
        <strain evidence="3">L72</strain>
    </source>
</reference>
<protein>
    <recommendedName>
        <fullName evidence="2">Caspase family p20 domain-containing protein</fullName>
    </recommendedName>
</protein>
<keyword evidence="4" id="KW-1185">Reference proteome</keyword>
<accession>A0A964T8I1</accession>
<dbReference type="InterPro" id="IPR011600">
    <property type="entry name" value="Pept_C14_caspase"/>
</dbReference>
<organism evidence="3 4">
    <name type="scientific">Propylenella binzhouense</name>
    <dbReference type="NCBI Taxonomy" id="2555902"/>
    <lineage>
        <taxon>Bacteria</taxon>
        <taxon>Pseudomonadati</taxon>
        <taxon>Pseudomonadota</taxon>
        <taxon>Alphaproteobacteria</taxon>
        <taxon>Hyphomicrobiales</taxon>
        <taxon>Propylenellaceae</taxon>
        <taxon>Propylenella</taxon>
    </lineage>
</organism>
<sequence length="445" mass="46968">MGIASHDRAAGLWLALLAVLAIVGIDGAFANSADPSGRRLALVVGNSNYRAAEFLKNAVNDSRAVAARLRALGFEVTSVEDAPGQGFRDAVEGFGREAAGAETVLFYYSGHGFQLGGTNYLVPTDAALRDRRAVEQETLSLNTIITTLQGRGRQTLIFLDACRNNPLPPRLRDQGGLEGLAQIEAGSGVFVAFATQPGNITRDGAGDNSPFTTALLENMEVPGISVSDMMIRVRNRVETLTLRQQIPWDQSSLRSQFYFVPEKKAYPKPTAEEKELLRQLALRWGLTIQDAEGDDVVDERVAAPAQQLAEPQPAPAEARIAGREAEQVRQPAEAAARVPGRPGLVIEGIDPPEARVALASPREPIQPKMKIFGLPAPAQEAVAVPLAQEPKTAAGPEQTAAAVTVAALEPAARSAGPVSEVPAPASLAAAPFAGAPVAAQPARAR</sequence>
<evidence type="ECO:0000313" key="3">
    <source>
        <dbReference type="EMBL" id="MYZ50430.1"/>
    </source>
</evidence>
<dbReference type="SMART" id="SM00115">
    <property type="entry name" value="CASc"/>
    <property type="match status" value="1"/>
</dbReference>
<proteinExistence type="inferred from homology"/>
<evidence type="ECO:0000313" key="4">
    <source>
        <dbReference type="Proteomes" id="UP000773614"/>
    </source>
</evidence>
<dbReference type="Proteomes" id="UP000773614">
    <property type="component" value="Unassembled WGS sequence"/>
</dbReference>
<dbReference type="InterPro" id="IPR029030">
    <property type="entry name" value="Caspase-like_dom_sf"/>
</dbReference>
<dbReference type="Gene3D" id="3.40.50.1460">
    <property type="match status" value="1"/>
</dbReference>
<dbReference type="SUPFAM" id="SSF52129">
    <property type="entry name" value="Caspase-like"/>
    <property type="match status" value="1"/>
</dbReference>
<dbReference type="PANTHER" id="PTHR22576:SF37">
    <property type="entry name" value="MUCOSA-ASSOCIATED LYMPHOID TISSUE LYMPHOMA TRANSLOCATION PROTEIN 1"/>
    <property type="match status" value="1"/>
</dbReference>
<dbReference type="AlphaFoldDB" id="A0A964T8I1"/>
<feature type="domain" description="Caspase family p20" evidence="2">
    <location>
        <begin position="37"/>
        <end position="166"/>
    </location>
</feature>
<dbReference type="Pfam" id="PF00656">
    <property type="entry name" value="Peptidase_C14"/>
    <property type="match status" value="1"/>
</dbReference>
<comment type="caution">
    <text evidence="3">The sequence shown here is derived from an EMBL/GenBank/DDBJ whole genome shotgun (WGS) entry which is preliminary data.</text>
</comment>
<dbReference type="GO" id="GO:0004197">
    <property type="term" value="F:cysteine-type endopeptidase activity"/>
    <property type="evidence" value="ECO:0007669"/>
    <property type="project" value="InterPro"/>
</dbReference>
<dbReference type="RefSeq" id="WP_205521052.1">
    <property type="nucleotide sequence ID" value="NZ_SPKJ01000169.1"/>
</dbReference>
<dbReference type="EMBL" id="SPKJ01000169">
    <property type="protein sequence ID" value="MYZ50430.1"/>
    <property type="molecule type" value="Genomic_DNA"/>
</dbReference>